<sequence>MPSPMVSQTVQGAVLSVTSNILAQALTSYKEDTPFTISLPPILKFAIFSIISNPPNILWQTFLEDTFPSTVPAEAPGKQIKEKAVQATRTSKRNLLAKFTLDQTIGAVVNTLMFLVYTAYVNNSSAKDTASWSTVQADVSERFWPMVMDGYKFWPAVSLASFLWVPVDKRVIFGCSVGVLWGIYLSLSVAS</sequence>
<name>A0A9P6GMV5_9PLEO</name>
<evidence type="ECO:0000256" key="2">
    <source>
        <dbReference type="ARBA" id="ARBA00006824"/>
    </source>
</evidence>
<evidence type="ECO:0000256" key="3">
    <source>
        <dbReference type="ARBA" id="ARBA00022692"/>
    </source>
</evidence>
<protein>
    <submittedName>
        <fullName evidence="7">Mpv17/PMP22 family protein</fullName>
    </submittedName>
</protein>
<evidence type="ECO:0000313" key="7">
    <source>
        <dbReference type="EMBL" id="KAF9738318.1"/>
    </source>
</evidence>
<organism evidence="7 8">
    <name type="scientific">Paraphaeosphaeria minitans</name>
    <dbReference type="NCBI Taxonomy" id="565426"/>
    <lineage>
        <taxon>Eukaryota</taxon>
        <taxon>Fungi</taxon>
        <taxon>Dikarya</taxon>
        <taxon>Ascomycota</taxon>
        <taxon>Pezizomycotina</taxon>
        <taxon>Dothideomycetes</taxon>
        <taxon>Pleosporomycetidae</taxon>
        <taxon>Pleosporales</taxon>
        <taxon>Massarineae</taxon>
        <taxon>Didymosphaeriaceae</taxon>
        <taxon>Paraphaeosphaeria</taxon>
    </lineage>
</organism>
<dbReference type="Pfam" id="PF04117">
    <property type="entry name" value="Mpv17_PMP22"/>
    <property type="match status" value="1"/>
</dbReference>
<feature type="transmembrane region" description="Helical" evidence="6">
    <location>
        <begin position="99"/>
        <end position="120"/>
    </location>
</feature>
<dbReference type="GO" id="GO:0005778">
    <property type="term" value="C:peroxisomal membrane"/>
    <property type="evidence" value="ECO:0007669"/>
    <property type="project" value="TreeGrafter"/>
</dbReference>
<evidence type="ECO:0000256" key="4">
    <source>
        <dbReference type="ARBA" id="ARBA00022989"/>
    </source>
</evidence>
<evidence type="ECO:0000313" key="8">
    <source>
        <dbReference type="Proteomes" id="UP000756921"/>
    </source>
</evidence>
<keyword evidence="8" id="KW-1185">Reference proteome</keyword>
<comment type="caution">
    <text evidence="7">The sequence shown here is derived from an EMBL/GenBank/DDBJ whole genome shotgun (WGS) entry which is preliminary data.</text>
</comment>
<feature type="transmembrane region" description="Helical" evidence="6">
    <location>
        <begin position="171"/>
        <end position="190"/>
    </location>
</feature>
<accession>A0A9P6GMV5</accession>
<dbReference type="Proteomes" id="UP000756921">
    <property type="component" value="Unassembled WGS sequence"/>
</dbReference>
<dbReference type="OrthoDB" id="10267969at2759"/>
<comment type="subcellular location">
    <subcellularLocation>
        <location evidence="1">Membrane</location>
        <topology evidence="1">Multi-pass membrane protein</topology>
    </subcellularLocation>
</comment>
<evidence type="ECO:0000256" key="5">
    <source>
        <dbReference type="ARBA" id="ARBA00023136"/>
    </source>
</evidence>
<dbReference type="EMBL" id="WJXW01000003">
    <property type="protein sequence ID" value="KAF9738318.1"/>
    <property type="molecule type" value="Genomic_DNA"/>
</dbReference>
<reference evidence="7" key="1">
    <citation type="journal article" date="2020" name="Mol. Plant Microbe Interact.">
        <title>Genome Sequence of the Biocontrol Agent Coniothyrium minitans strain Conio (IMI 134523).</title>
        <authorList>
            <person name="Patel D."/>
            <person name="Shittu T.A."/>
            <person name="Baroncelli R."/>
            <person name="Muthumeenakshi S."/>
            <person name="Osborne T.H."/>
            <person name="Janganan T.K."/>
            <person name="Sreenivasaprasad S."/>
        </authorList>
    </citation>
    <scope>NUCLEOTIDE SEQUENCE</scope>
    <source>
        <strain evidence="7">Conio</strain>
    </source>
</reference>
<keyword evidence="3 6" id="KW-0812">Transmembrane</keyword>
<gene>
    <name evidence="7" type="ORF">PMIN01_03601</name>
</gene>
<dbReference type="PANTHER" id="PTHR11266:SF80">
    <property type="entry name" value="PEROXISOMAL MEMBRANE PROTEIN 2"/>
    <property type="match status" value="1"/>
</dbReference>
<dbReference type="PANTHER" id="PTHR11266">
    <property type="entry name" value="PEROXISOMAL MEMBRANE PROTEIN 2, PXMP2 MPV17"/>
    <property type="match status" value="1"/>
</dbReference>
<keyword evidence="4 6" id="KW-1133">Transmembrane helix</keyword>
<evidence type="ECO:0000256" key="6">
    <source>
        <dbReference type="RuleBase" id="RU363053"/>
    </source>
</evidence>
<dbReference type="InterPro" id="IPR007248">
    <property type="entry name" value="Mpv17_PMP22"/>
</dbReference>
<comment type="similarity">
    <text evidence="2 6">Belongs to the peroxisomal membrane protein PXMP2/4 family.</text>
</comment>
<evidence type="ECO:0000256" key="1">
    <source>
        <dbReference type="ARBA" id="ARBA00004141"/>
    </source>
</evidence>
<proteinExistence type="inferred from homology"/>
<keyword evidence="5 6" id="KW-0472">Membrane</keyword>
<dbReference type="AlphaFoldDB" id="A0A9P6GMV5"/>